<sequence length="70" mass="7945">ARQEKKTLDMAISNIAHDIRTPLTIASGYTQKLIKGKEENEQLLKITTNLSVVSNRLEALMEYRRLMEGA</sequence>
<reference evidence="2" key="1">
    <citation type="submission" date="2013-12" db="EMBL/GenBank/DDBJ databases">
        <title>A Varibaculum cambriense genome reconstructed from a premature infant gut community with otherwise low bacterial novelty that shifts toward anaerobic metabolism during the third week of life.</title>
        <authorList>
            <person name="Brown C.T."/>
            <person name="Sharon I."/>
            <person name="Thomas B.C."/>
            <person name="Castelle C.J."/>
            <person name="Morowitz M.J."/>
            <person name="Banfield J.F."/>
        </authorList>
    </citation>
    <scope>NUCLEOTIDE SEQUENCE</scope>
</reference>
<accession>W1X9L0</accession>
<dbReference type="GO" id="GO:0000155">
    <property type="term" value="F:phosphorelay sensor kinase activity"/>
    <property type="evidence" value="ECO:0007669"/>
    <property type="project" value="InterPro"/>
</dbReference>
<dbReference type="Pfam" id="PF00512">
    <property type="entry name" value="HisKA"/>
    <property type="match status" value="1"/>
</dbReference>
<dbReference type="SUPFAM" id="SSF47384">
    <property type="entry name" value="Homodimeric domain of signal transducing histidine kinase"/>
    <property type="match status" value="1"/>
</dbReference>
<dbReference type="Gene3D" id="1.10.287.130">
    <property type="match status" value="1"/>
</dbReference>
<comment type="caution">
    <text evidence="2">The sequence shown here is derived from an EMBL/GenBank/DDBJ whole genome shotgun (WGS) entry which is preliminary data.</text>
</comment>
<dbReference type="InterPro" id="IPR036097">
    <property type="entry name" value="HisK_dim/P_sf"/>
</dbReference>
<dbReference type="InterPro" id="IPR003661">
    <property type="entry name" value="HisK_dim/P_dom"/>
</dbReference>
<evidence type="ECO:0000313" key="2">
    <source>
        <dbReference type="EMBL" id="ETJ26953.1"/>
    </source>
</evidence>
<feature type="domain" description="Signal transduction histidine kinase dimerisation/phosphoacceptor" evidence="1">
    <location>
        <begin position="7"/>
        <end position="69"/>
    </location>
</feature>
<evidence type="ECO:0000259" key="1">
    <source>
        <dbReference type="SMART" id="SM00388"/>
    </source>
</evidence>
<name>W1X9L0_9ZZZZ</name>
<dbReference type="AlphaFoldDB" id="W1X9L0"/>
<dbReference type="SMART" id="SM00388">
    <property type="entry name" value="HisKA"/>
    <property type="match status" value="1"/>
</dbReference>
<feature type="non-terminal residue" evidence="2">
    <location>
        <position position="70"/>
    </location>
</feature>
<gene>
    <name evidence="2" type="ORF">Q604_UNBC17170G0001</name>
</gene>
<feature type="non-terminal residue" evidence="2">
    <location>
        <position position="1"/>
    </location>
</feature>
<dbReference type="CDD" id="cd00082">
    <property type="entry name" value="HisKA"/>
    <property type="match status" value="1"/>
</dbReference>
<proteinExistence type="predicted"/>
<protein>
    <recommendedName>
        <fullName evidence="1">Signal transduction histidine kinase dimerisation/phosphoacceptor domain-containing protein</fullName>
    </recommendedName>
</protein>
<dbReference type="EMBL" id="AZMM01017170">
    <property type="protein sequence ID" value="ETJ26953.1"/>
    <property type="molecule type" value="Genomic_DNA"/>
</dbReference>
<organism evidence="2">
    <name type="scientific">human gut metagenome</name>
    <dbReference type="NCBI Taxonomy" id="408170"/>
    <lineage>
        <taxon>unclassified sequences</taxon>
        <taxon>metagenomes</taxon>
        <taxon>organismal metagenomes</taxon>
    </lineage>
</organism>